<evidence type="ECO:0000256" key="20">
    <source>
        <dbReference type="PROSITE-ProRule" id="PRU01052"/>
    </source>
</evidence>
<feature type="transmembrane region" description="Helical" evidence="22">
    <location>
        <begin position="233"/>
        <end position="253"/>
    </location>
</feature>
<evidence type="ECO:0000256" key="13">
    <source>
        <dbReference type="ARBA" id="ARBA00023125"/>
    </source>
</evidence>
<feature type="domain" description="Nuclear receptor" evidence="23">
    <location>
        <begin position="274"/>
        <end position="349"/>
    </location>
</feature>
<dbReference type="InterPro" id="IPR030386">
    <property type="entry name" value="G_GB1_RHD3_dom"/>
</dbReference>
<evidence type="ECO:0000256" key="4">
    <source>
        <dbReference type="ARBA" id="ARBA00022723"/>
    </source>
</evidence>
<dbReference type="GO" id="GO:0005634">
    <property type="term" value="C:nucleus"/>
    <property type="evidence" value="ECO:0007669"/>
    <property type="project" value="UniProtKB-SubCell"/>
</dbReference>
<dbReference type="Pfam" id="PF02841">
    <property type="entry name" value="GBP_C"/>
    <property type="match status" value="1"/>
</dbReference>
<dbReference type="PROSITE" id="PS51715">
    <property type="entry name" value="G_GB1_RHD3"/>
    <property type="match status" value="1"/>
</dbReference>
<dbReference type="InterPro" id="IPR016355">
    <property type="entry name" value="NR5-like"/>
</dbReference>
<dbReference type="Pfam" id="PF02263">
    <property type="entry name" value="GBP"/>
    <property type="match status" value="1"/>
</dbReference>
<dbReference type="EnsemblMetazoa" id="CJA18006a.1">
    <property type="protein sequence ID" value="CJA18006a.1"/>
    <property type="gene ID" value="WBGene00137210"/>
</dbReference>
<dbReference type="PROSITE" id="PS51843">
    <property type="entry name" value="NR_LBD"/>
    <property type="match status" value="1"/>
</dbReference>
<evidence type="ECO:0000256" key="3">
    <source>
        <dbReference type="ARBA" id="ARBA00022692"/>
    </source>
</evidence>
<keyword evidence="18 21" id="KW-0539">Nucleus</keyword>
<keyword evidence="17 21" id="KW-0675">Receptor</keyword>
<keyword evidence="5" id="KW-0547">Nucleotide-binding</keyword>
<dbReference type="GO" id="GO:0005525">
    <property type="term" value="F:GTP binding"/>
    <property type="evidence" value="ECO:0007669"/>
    <property type="project" value="UniProtKB-KW"/>
</dbReference>
<keyword evidence="16 21" id="KW-0804">Transcription</keyword>
<evidence type="ECO:0000256" key="16">
    <source>
        <dbReference type="ARBA" id="ARBA00023163"/>
    </source>
</evidence>
<evidence type="ECO:0000256" key="6">
    <source>
        <dbReference type="ARBA" id="ARBA00022771"/>
    </source>
</evidence>
<keyword evidence="6 21" id="KW-0863">Zinc-finger</keyword>
<dbReference type="Gene3D" id="3.40.50.300">
    <property type="entry name" value="P-loop containing nucleotide triphosphate hydrolases"/>
    <property type="match status" value="1"/>
</dbReference>
<evidence type="ECO:0000259" key="25">
    <source>
        <dbReference type="PROSITE" id="PS51843"/>
    </source>
</evidence>
<evidence type="ECO:0000256" key="14">
    <source>
        <dbReference type="ARBA" id="ARBA00023134"/>
    </source>
</evidence>
<dbReference type="Proteomes" id="UP000005237">
    <property type="component" value="Unassembled WGS sequence"/>
</dbReference>
<keyword evidence="12 21" id="KW-0805">Transcription regulation</keyword>
<dbReference type="SMART" id="SM00399">
    <property type="entry name" value="ZnF_C4"/>
    <property type="match status" value="1"/>
</dbReference>
<dbReference type="PROSITE" id="PS00031">
    <property type="entry name" value="NUCLEAR_REC_DBD_1"/>
    <property type="match status" value="1"/>
</dbReference>
<dbReference type="Gene3D" id="3.30.50.10">
    <property type="entry name" value="Erythroid Transcription Factor GATA-1, subunit A"/>
    <property type="match status" value="1"/>
</dbReference>
<keyword evidence="13 21" id="KW-0238">DNA-binding</keyword>
<dbReference type="FunFam" id="1.20.58.420:FF:000001">
    <property type="entry name" value="Atlastin-1 isoform 1"/>
    <property type="match status" value="1"/>
</dbReference>
<evidence type="ECO:0000256" key="12">
    <source>
        <dbReference type="ARBA" id="ARBA00023015"/>
    </source>
</evidence>
<dbReference type="InterPro" id="IPR013088">
    <property type="entry name" value="Znf_NHR/GATA"/>
</dbReference>
<evidence type="ECO:0000256" key="21">
    <source>
        <dbReference type="RuleBase" id="RU004334"/>
    </source>
</evidence>
<accession>A0A8R1I6F2</accession>
<evidence type="ECO:0000256" key="9">
    <source>
        <dbReference type="ARBA" id="ARBA00022833"/>
    </source>
</evidence>
<evidence type="ECO:0000256" key="7">
    <source>
        <dbReference type="ARBA" id="ARBA00022801"/>
    </source>
</evidence>
<evidence type="ECO:0000256" key="5">
    <source>
        <dbReference type="ARBA" id="ARBA00022741"/>
    </source>
</evidence>
<keyword evidence="10" id="KW-0460">Magnesium</keyword>
<dbReference type="Pfam" id="PF00104">
    <property type="entry name" value="Hormone_recep"/>
    <property type="match status" value="1"/>
</dbReference>
<sequence length="700" mass="80000">MVSEKQHAELQQLRQHIRSCFEDIRCFLLPHPGLKVATNPNFDGKLVDIENEFQQQLGVMVPRLLDTHALVHKEINGQKISCRELLEYFKAYMRIFKGQDLPEPKSMLMATAEANNLAAVASSRAVYQKLMEEVCGGDTPYMSTNELLEEHERCKNEAIREFRTARKMGGVEFSLTFLEKLESDLQESYENYLKVNNGKNLFKSMRTPAVLVSLMIIDYVIQEFFQLLGFDGIAGIFSSILVIVIGALSVWAYSRYSGHLREAGGYPCHQTPKQRLCEVCGNVGATSHYGGTVCGGCKIFFSRTVQSRKGFVCERDGQCPMNAGKRTKCRACRFQLCLRAHMSPEEVGRLRDMRMGDYQPIVKKEGSVVGYFDESSQPSTSLAECASQIISFIDVYNYGDNELAILNILVNLEKACENNEAMKFGGENFPKRCNANMDITAAIEFPMPICEKIPMDYMRTVILEDPRSTLKLFWCRNVLHFIEWANANEDLGQFSFQEKTLLIAENFLSVTCLTTCFGFLQLQREKFEMNPDEVPPPGAPEWFKEILQMSQEAGISVRKAIAEIIEPMDSLDVSLEELILMKFIMLFNDPPSRTSSDAYRIRCYRLKYCELLRKLVKQQIADPEKRIERISELLKIVDAVRNTSLYLNNWMTMFYTSNTCQMNDILVYDFHVKTWSDVTNSPMNNSMMMAPAGILIKREY</sequence>
<protein>
    <recommendedName>
        <fullName evidence="28">Nuclear receptor domain-containing protein</fullName>
    </recommendedName>
</protein>
<evidence type="ECO:0000256" key="15">
    <source>
        <dbReference type="ARBA" id="ARBA00023136"/>
    </source>
</evidence>
<evidence type="ECO:0008006" key="28">
    <source>
        <dbReference type="Google" id="ProtNLM"/>
    </source>
</evidence>
<dbReference type="GO" id="GO:0043565">
    <property type="term" value="F:sequence-specific DNA binding"/>
    <property type="evidence" value="ECO:0007669"/>
    <property type="project" value="InterPro"/>
</dbReference>
<dbReference type="Gene3D" id="1.10.565.10">
    <property type="entry name" value="Retinoid X Receptor"/>
    <property type="match status" value="1"/>
</dbReference>
<dbReference type="PRINTS" id="PR00047">
    <property type="entry name" value="STROIDFINGER"/>
</dbReference>
<keyword evidence="15 22" id="KW-0472">Membrane</keyword>
<dbReference type="GO" id="GO:0008270">
    <property type="term" value="F:zinc ion binding"/>
    <property type="evidence" value="ECO:0007669"/>
    <property type="project" value="UniProtKB-KW"/>
</dbReference>
<keyword evidence="4 21" id="KW-0479">Metal-binding</keyword>
<organism evidence="26 27">
    <name type="scientific">Caenorhabditis japonica</name>
    <dbReference type="NCBI Taxonomy" id="281687"/>
    <lineage>
        <taxon>Eukaryota</taxon>
        <taxon>Metazoa</taxon>
        <taxon>Ecdysozoa</taxon>
        <taxon>Nematoda</taxon>
        <taxon>Chromadorea</taxon>
        <taxon>Rhabditida</taxon>
        <taxon>Rhabditina</taxon>
        <taxon>Rhabditomorpha</taxon>
        <taxon>Rhabditoidea</taxon>
        <taxon>Rhabditidae</taxon>
        <taxon>Peloderinae</taxon>
        <taxon>Caenorhabditis</taxon>
    </lineage>
</organism>
<dbReference type="GO" id="GO:0003924">
    <property type="term" value="F:GTPase activity"/>
    <property type="evidence" value="ECO:0007669"/>
    <property type="project" value="InterPro"/>
</dbReference>
<keyword evidence="14" id="KW-0342">GTP-binding</keyword>
<dbReference type="SUPFAM" id="SSF57716">
    <property type="entry name" value="Glucocorticoid receptor-like (DNA-binding domain)"/>
    <property type="match status" value="1"/>
</dbReference>
<comment type="catalytic activity">
    <reaction evidence="19">
        <text>GTP + H2O = GDP + phosphate + H(+)</text>
        <dbReference type="Rhea" id="RHEA:19669"/>
        <dbReference type="ChEBI" id="CHEBI:15377"/>
        <dbReference type="ChEBI" id="CHEBI:15378"/>
        <dbReference type="ChEBI" id="CHEBI:37565"/>
        <dbReference type="ChEBI" id="CHEBI:43474"/>
        <dbReference type="ChEBI" id="CHEBI:58189"/>
    </reaction>
    <physiologicalReaction direction="left-to-right" evidence="19">
        <dbReference type="Rhea" id="RHEA:19670"/>
    </physiologicalReaction>
</comment>
<evidence type="ECO:0000313" key="26">
    <source>
        <dbReference type="EnsemblMetazoa" id="CJA18006a.1"/>
    </source>
</evidence>
<evidence type="ECO:0000256" key="11">
    <source>
        <dbReference type="ARBA" id="ARBA00022989"/>
    </source>
</evidence>
<proteinExistence type="inferred from homology"/>
<keyword evidence="9 21" id="KW-0862">Zinc</keyword>
<dbReference type="InterPro" id="IPR001628">
    <property type="entry name" value="Znf_hrmn_rcpt"/>
</dbReference>
<evidence type="ECO:0000256" key="19">
    <source>
        <dbReference type="ARBA" id="ARBA00049117"/>
    </source>
</evidence>
<dbReference type="InterPro" id="IPR003191">
    <property type="entry name" value="Guanylate-bd/ATL_C"/>
</dbReference>
<evidence type="ECO:0000259" key="23">
    <source>
        <dbReference type="PROSITE" id="PS51030"/>
    </source>
</evidence>
<comment type="similarity">
    <text evidence="20">Belongs to the TRAFAC class dynamin-like GTPase superfamily. GB1/RHD3 GTPase family.</text>
</comment>
<feature type="domain" description="GB1/RHD3-type G" evidence="24">
    <location>
        <begin position="1"/>
        <end position="69"/>
    </location>
</feature>
<keyword evidence="7" id="KW-0378">Hydrolase</keyword>
<dbReference type="SUPFAM" id="SSF48508">
    <property type="entry name" value="Nuclear receptor ligand-binding domain"/>
    <property type="match status" value="1"/>
</dbReference>
<dbReference type="AlphaFoldDB" id="A0A8R1I6F2"/>
<evidence type="ECO:0000256" key="2">
    <source>
        <dbReference type="ARBA" id="ARBA00004477"/>
    </source>
</evidence>
<evidence type="ECO:0000256" key="10">
    <source>
        <dbReference type="ARBA" id="ARBA00022842"/>
    </source>
</evidence>
<dbReference type="InterPro" id="IPR015894">
    <property type="entry name" value="Guanylate-bd_N"/>
</dbReference>
<keyword evidence="27" id="KW-1185">Reference proteome</keyword>
<dbReference type="PANTHER" id="PTHR24086">
    <property type="entry name" value="NUCLEAR RECEPTOR SUBFAMILY 5 GROUP A"/>
    <property type="match status" value="1"/>
</dbReference>
<dbReference type="SUPFAM" id="SSF48340">
    <property type="entry name" value="Interferon-induced guanylate-binding protein 1 (GBP1), C-terminal domain"/>
    <property type="match status" value="1"/>
</dbReference>
<dbReference type="InterPro" id="IPR027417">
    <property type="entry name" value="P-loop_NTPase"/>
</dbReference>
<evidence type="ECO:0000256" key="22">
    <source>
        <dbReference type="SAM" id="Phobius"/>
    </source>
</evidence>
<dbReference type="PANTHER" id="PTHR24086:SF25">
    <property type="entry name" value="NUCLEAR HORMONE RECEPTOR FTZ-F1 BETA"/>
    <property type="match status" value="1"/>
</dbReference>
<comment type="subcellular location">
    <subcellularLocation>
        <location evidence="2">Endoplasmic reticulum membrane</location>
        <topology evidence="2">Multi-pass membrane protein</topology>
    </subcellularLocation>
    <subcellularLocation>
        <location evidence="1 21">Nucleus</location>
    </subcellularLocation>
</comment>
<keyword evidence="8" id="KW-0256">Endoplasmic reticulum</keyword>
<evidence type="ECO:0000259" key="24">
    <source>
        <dbReference type="PROSITE" id="PS51715"/>
    </source>
</evidence>
<feature type="domain" description="NR LBD" evidence="25">
    <location>
        <begin position="434"/>
        <end position="673"/>
    </location>
</feature>
<dbReference type="InterPro" id="IPR000536">
    <property type="entry name" value="Nucl_hrmn_rcpt_lig-bd"/>
</dbReference>
<dbReference type="GO" id="GO:0005789">
    <property type="term" value="C:endoplasmic reticulum membrane"/>
    <property type="evidence" value="ECO:0007669"/>
    <property type="project" value="UniProtKB-SubCell"/>
</dbReference>
<dbReference type="GO" id="GO:0004879">
    <property type="term" value="F:nuclear receptor activity"/>
    <property type="evidence" value="ECO:0007669"/>
    <property type="project" value="InterPro"/>
</dbReference>
<dbReference type="InterPro" id="IPR035500">
    <property type="entry name" value="NHR-like_dom_sf"/>
</dbReference>
<dbReference type="Pfam" id="PF00105">
    <property type="entry name" value="zf-C4"/>
    <property type="match status" value="1"/>
</dbReference>
<dbReference type="InterPro" id="IPR036543">
    <property type="entry name" value="Guanylate-bd_C_sf"/>
</dbReference>
<keyword evidence="3 22" id="KW-0812">Transmembrane</keyword>
<name>A0A8R1I6F2_CAEJA</name>
<comment type="similarity">
    <text evidence="21">Belongs to the nuclear hormone receptor family.</text>
</comment>
<dbReference type="SMART" id="SM00430">
    <property type="entry name" value="HOLI"/>
    <property type="match status" value="1"/>
</dbReference>
<keyword evidence="11 22" id="KW-1133">Transmembrane helix</keyword>
<evidence type="ECO:0000256" key="18">
    <source>
        <dbReference type="ARBA" id="ARBA00023242"/>
    </source>
</evidence>
<evidence type="ECO:0000256" key="8">
    <source>
        <dbReference type="ARBA" id="ARBA00022824"/>
    </source>
</evidence>
<evidence type="ECO:0000313" key="27">
    <source>
        <dbReference type="Proteomes" id="UP000005237"/>
    </source>
</evidence>
<reference evidence="26" key="2">
    <citation type="submission" date="2022-06" db="UniProtKB">
        <authorList>
            <consortium name="EnsemblMetazoa"/>
        </authorList>
    </citation>
    <scope>IDENTIFICATION</scope>
    <source>
        <strain evidence="26">DF5081</strain>
    </source>
</reference>
<dbReference type="PROSITE" id="PS51030">
    <property type="entry name" value="NUCLEAR_REC_DBD_2"/>
    <property type="match status" value="1"/>
</dbReference>
<reference evidence="27" key="1">
    <citation type="submission" date="2010-08" db="EMBL/GenBank/DDBJ databases">
        <authorList>
            <consortium name="Caenorhabditis japonica Sequencing Consortium"/>
            <person name="Wilson R.K."/>
        </authorList>
    </citation>
    <scope>NUCLEOTIDE SEQUENCE [LARGE SCALE GENOMIC DNA]</scope>
    <source>
        <strain evidence="27">DF5081</strain>
    </source>
</reference>
<evidence type="ECO:0000256" key="1">
    <source>
        <dbReference type="ARBA" id="ARBA00004123"/>
    </source>
</evidence>
<evidence type="ECO:0000256" key="17">
    <source>
        <dbReference type="ARBA" id="ARBA00023170"/>
    </source>
</evidence>
<dbReference type="Gene3D" id="1.20.58.420">
    <property type="entry name" value="AHSP"/>
    <property type="match status" value="1"/>
</dbReference>